<proteinExistence type="predicted"/>
<organism evidence="1 2">
    <name type="scientific">Gigaspora margarita</name>
    <dbReference type="NCBI Taxonomy" id="4874"/>
    <lineage>
        <taxon>Eukaryota</taxon>
        <taxon>Fungi</taxon>
        <taxon>Fungi incertae sedis</taxon>
        <taxon>Mucoromycota</taxon>
        <taxon>Glomeromycotina</taxon>
        <taxon>Glomeromycetes</taxon>
        <taxon>Diversisporales</taxon>
        <taxon>Gigasporaceae</taxon>
        <taxon>Gigaspora</taxon>
    </lineage>
</organism>
<sequence>LLLTMLAIQPMDTNNASNADDQIIQRVDSMDLDDLPSHTAKKVKTTLLEETPTITFTESSPTQTSLIQNDKKLKPPKISQGTSIPKQQLDSTQIKQYTDKQNKDIAMETNDTLEQERQALLTDELLSFDFEVTELGPPNSVDNMTPTTTNTEQYMMDTDATFNATIEGTKVPHRLYSSVLLDKS</sequence>
<protein>
    <submittedName>
        <fullName evidence="1">8211_t:CDS:1</fullName>
    </submittedName>
</protein>
<gene>
    <name evidence="1" type="ORF">GMARGA_LOCUS18804</name>
</gene>
<reference evidence="1 2" key="1">
    <citation type="submission" date="2021-06" db="EMBL/GenBank/DDBJ databases">
        <authorList>
            <person name="Kallberg Y."/>
            <person name="Tangrot J."/>
            <person name="Rosling A."/>
        </authorList>
    </citation>
    <scope>NUCLEOTIDE SEQUENCE [LARGE SCALE GENOMIC DNA]</scope>
    <source>
        <strain evidence="1 2">120-4 pot B 10/14</strain>
    </source>
</reference>
<accession>A0ABN7VHF3</accession>
<comment type="caution">
    <text evidence="1">The sequence shown here is derived from an EMBL/GenBank/DDBJ whole genome shotgun (WGS) entry which is preliminary data.</text>
</comment>
<dbReference type="Proteomes" id="UP000789901">
    <property type="component" value="Unassembled WGS sequence"/>
</dbReference>
<evidence type="ECO:0000313" key="1">
    <source>
        <dbReference type="EMBL" id="CAG8773499.1"/>
    </source>
</evidence>
<dbReference type="EMBL" id="CAJVQB010015267">
    <property type="protein sequence ID" value="CAG8773499.1"/>
    <property type="molecule type" value="Genomic_DNA"/>
</dbReference>
<feature type="non-terminal residue" evidence="1">
    <location>
        <position position="1"/>
    </location>
</feature>
<keyword evidence="2" id="KW-1185">Reference proteome</keyword>
<evidence type="ECO:0000313" key="2">
    <source>
        <dbReference type="Proteomes" id="UP000789901"/>
    </source>
</evidence>
<name>A0ABN7VHF3_GIGMA</name>